<keyword evidence="7" id="KW-0949">S-adenosyl-L-methionine</keyword>
<reference evidence="12 13" key="1">
    <citation type="journal article" date="2013" name="Genome Biol.">
        <title>Genome of Acanthamoeba castellanii highlights extensive lateral gene transfer and early evolution of tyrosine kinase signaling.</title>
        <authorList>
            <person name="Clarke M."/>
            <person name="Lohan A.J."/>
            <person name="Liu B."/>
            <person name="Lagkouvardos I."/>
            <person name="Roy S."/>
            <person name="Zafar N."/>
            <person name="Bertelli C."/>
            <person name="Schilde C."/>
            <person name="Kianianmomeni A."/>
            <person name="Burglin T.R."/>
            <person name="Frech C."/>
            <person name="Turcotte B."/>
            <person name="Kopec K.O."/>
            <person name="Synnott J.M."/>
            <person name="Choo C."/>
            <person name="Paponov I."/>
            <person name="Finkler A."/>
            <person name="Soon Heng Tan C."/>
            <person name="Hutchins A.P."/>
            <person name="Weinmeier T."/>
            <person name="Rattei T."/>
            <person name="Chu J.S."/>
            <person name="Gimenez G."/>
            <person name="Irimia M."/>
            <person name="Rigden D.J."/>
            <person name="Fitzpatrick D.A."/>
            <person name="Lorenzo-Morales J."/>
            <person name="Bateman A."/>
            <person name="Chiu C.H."/>
            <person name="Tang P."/>
            <person name="Hegemann P."/>
            <person name="Fromm H."/>
            <person name="Raoult D."/>
            <person name="Greub G."/>
            <person name="Miranda-Saavedra D."/>
            <person name="Chen N."/>
            <person name="Nash P."/>
            <person name="Ginger M.L."/>
            <person name="Horn M."/>
            <person name="Schaap P."/>
            <person name="Caler L."/>
            <person name="Loftus B."/>
        </authorList>
    </citation>
    <scope>NUCLEOTIDE SEQUENCE [LARGE SCALE GENOMIC DNA]</scope>
    <source>
        <strain evidence="12 13">Neff</strain>
    </source>
</reference>
<gene>
    <name evidence="12" type="ORF">ACA1_098390</name>
</gene>
<evidence type="ECO:0000256" key="8">
    <source>
        <dbReference type="ARBA" id="ARBA00023242"/>
    </source>
</evidence>
<evidence type="ECO:0000256" key="7">
    <source>
        <dbReference type="ARBA" id="ARBA00022691"/>
    </source>
</evidence>
<dbReference type="PANTHER" id="PTHR12734">
    <property type="entry name" value="METHYLTRANSFERASE-RELATED"/>
    <property type="match status" value="1"/>
</dbReference>
<dbReference type="STRING" id="1257118.L8H4P3"/>
<dbReference type="InterPro" id="IPR022238">
    <property type="entry name" value="Bud23_C"/>
</dbReference>
<dbReference type="InterPro" id="IPR013216">
    <property type="entry name" value="Methyltransf_11"/>
</dbReference>
<dbReference type="Gene3D" id="3.40.50.150">
    <property type="entry name" value="Vaccinia Virus protein VP39"/>
    <property type="match status" value="1"/>
</dbReference>
<keyword evidence="6 12" id="KW-0808">Transferase</keyword>
<feature type="compositionally biased region" description="Basic and acidic residues" evidence="9">
    <location>
        <begin position="255"/>
        <end position="280"/>
    </location>
</feature>
<dbReference type="Pfam" id="PF08241">
    <property type="entry name" value="Methyltransf_11"/>
    <property type="match status" value="1"/>
</dbReference>
<evidence type="ECO:0000256" key="2">
    <source>
        <dbReference type="ARBA" id="ARBA00004496"/>
    </source>
</evidence>
<dbReference type="SUPFAM" id="SSF53335">
    <property type="entry name" value="S-adenosyl-L-methionine-dependent methyltransferases"/>
    <property type="match status" value="1"/>
</dbReference>
<evidence type="ECO:0000259" key="11">
    <source>
        <dbReference type="Pfam" id="PF12589"/>
    </source>
</evidence>
<dbReference type="AlphaFoldDB" id="L8H4P3"/>
<keyword evidence="5 12" id="KW-0489">Methyltransferase</keyword>
<protein>
    <submittedName>
        <fullName evidence="12">Methyltransferase, putative</fullName>
    </submittedName>
</protein>
<dbReference type="EMBL" id="KB007910">
    <property type="protein sequence ID" value="ELR20494.1"/>
    <property type="molecule type" value="Genomic_DNA"/>
</dbReference>
<organism evidence="12 13">
    <name type="scientific">Acanthamoeba castellanii (strain ATCC 30010 / Neff)</name>
    <dbReference type="NCBI Taxonomy" id="1257118"/>
    <lineage>
        <taxon>Eukaryota</taxon>
        <taxon>Amoebozoa</taxon>
        <taxon>Discosea</taxon>
        <taxon>Longamoebia</taxon>
        <taxon>Centramoebida</taxon>
        <taxon>Acanthamoebidae</taxon>
        <taxon>Acanthamoeba</taxon>
    </lineage>
</organism>
<feature type="domain" description="Methyltransferase type 11" evidence="10">
    <location>
        <begin position="58"/>
        <end position="160"/>
    </location>
</feature>
<feature type="domain" description="18S rRNA (guanine(1575)-N(7))-methyltransferase Bud23 C-terminal" evidence="11">
    <location>
        <begin position="205"/>
        <end position="286"/>
    </location>
</feature>
<dbReference type="InterPro" id="IPR039769">
    <property type="entry name" value="Bud23-like"/>
</dbReference>
<evidence type="ECO:0000256" key="9">
    <source>
        <dbReference type="SAM" id="MobiDB-lite"/>
    </source>
</evidence>
<evidence type="ECO:0000256" key="5">
    <source>
        <dbReference type="ARBA" id="ARBA00022603"/>
    </source>
</evidence>
<comment type="subcellular location">
    <subcellularLocation>
        <location evidence="2">Cytoplasm</location>
    </subcellularLocation>
    <subcellularLocation>
        <location evidence="1">Nucleus</location>
    </subcellularLocation>
</comment>
<evidence type="ECO:0000256" key="4">
    <source>
        <dbReference type="ARBA" id="ARBA00022490"/>
    </source>
</evidence>
<proteinExistence type="inferred from homology"/>
<dbReference type="FunFam" id="3.40.50.150:FF:000017">
    <property type="entry name" value="probable 18S rRNA (Guanine-N(7))-methyltransferase"/>
    <property type="match status" value="1"/>
</dbReference>
<dbReference type="OrthoDB" id="2877at2759"/>
<dbReference type="VEuPathDB" id="AmoebaDB:ACA1_098390"/>
<dbReference type="GO" id="GO:0005737">
    <property type="term" value="C:cytoplasm"/>
    <property type="evidence" value="ECO:0007669"/>
    <property type="project" value="UniProtKB-SubCell"/>
</dbReference>
<name>L8H4P3_ACACF</name>
<evidence type="ECO:0000256" key="6">
    <source>
        <dbReference type="ARBA" id="ARBA00022679"/>
    </source>
</evidence>
<sequence length="289" mass="32299">MSRPEYTAPPEVFYDEKEAQKYTSKYGTTSRIIEIQSRMSERALELLALPDGEPKYILDIGCGSGLSGDVIEEHGHMWVGVDISPSMLDVAAERGVDDGDVCQSDMGHGLPFRAGSFDGAISISALQWLCNQDKTNHIPQRRMKKFFSSLYNCLSRGSRAVFQFYPDGPDQVQLLTAAAMRSGFTGGLVVDFPNSTKAKKYFLVLFAGSPVGQTQLPKGLDDEPRNTVAYDTRNEARERARARRNGGSHSKPAFKSKDWILKKKERQRKQGKDVRDDSKYTGRKRRGAF</sequence>
<dbReference type="OMA" id="WIQEKKE"/>
<dbReference type="GO" id="GO:0016435">
    <property type="term" value="F:rRNA (guanine) methyltransferase activity"/>
    <property type="evidence" value="ECO:0007669"/>
    <property type="project" value="InterPro"/>
</dbReference>
<evidence type="ECO:0000313" key="13">
    <source>
        <dbReference type="Proteomes" id="UP000011083"/>
    </source>
</evidence>
<evidence type="ECO:0000259" key="10">
    <source>
        <dbReference type="Pfam" id="PF08241"/>
    </source>
</evidence>
<keyword evidence="13" id="KW-1185">Reference proteome</keyword>
<dbReference type="Proteomes" id="UP000011083">
    <property type="component" value="Unassembled WGS sequence"/>
</dbReference>
<dbReference type="GO" id="GO:0070476">
    <property type="term" value="P:rRNA (guanine-N7)-methylation"/>
    <property type="evidence" value="ECO:0007669"/>
    <property type="project" value="InterPro"/>
</dbReference>
<accession>L8H4P3</accession>
<dbReference type="InterPro" id="IPR029063">
    <property type="entry name" value="SAM-dependent_MTases_sf"/>
</dbReference>
<evidence type="ECO:0000313" key="12">
    <source>
        <dbReference type="EMBL" id="ELR20494.1"/>
    </source>
</evidence>
<dbReference type="GO" id="GO:0005730">
    <property type="term" value="C:nucleolus"/>
    <property type="evidence" value="ECO:0007669"/>
    <property type="project" value="UniProtKB-ARBA"/>
</dbReference>
<dbReference type="Pfam" id="PF12589">
    <property type="entry name" value="WBS_methylT"/>
    <property type="match status" value="1"/>
</dbReference>
<dbReference type="KEGG" id="acan:ACA1_098390"/>
<keyword evidence="4" id="KW-0963">Cytoplasm</keyword>
<evidence type="ECO:0000256" key="3">
    <source>
        <dbReference type="ARBA" id="ARBA00005547"/>
    </source>
</evidence>
<dbReference type="CDD" id="cd02440">
    <property type="entry name" value="AdoMet_MTases"/>
    <property type="match status" value="1"/>
</dbReference>
<dbReference type="PANTHER" id="PTHR12734:SF0">
    <property type="entry name" value="18S RRNA (GUANINE-N(7))-METHYLTRANSFERASE-RELATED"/>
    <property type="match status" value="1"/>
</dbReference>
<comment type="similarity">
    <text evidence="3">Belongs to the class I-like SAM-binding methyltransferase superfamily. BUD23/WBSCR22 family.</text>
</comment>
<keyword evidence="8" id="KW-0539">Nucleus</keyword>
<dbReference type="RefSeq" id="XP_004343625.1">
    <property type="nucleotide sequence ID" value="XM_004343575.1"/>
</dbReference>
<dbReference type="GeneID" id="14921364"/>
<feature type="region of interest" description="Disordered" evidence="9">
    <location>
        <begin position="234"/>
        <end position="289"/>
    </location>
</feature>
<evidence type="ECO:0000256" key="1">
    <source>
        <dbReference type="ARBA" id="ARBA00004123"/>
    </source>
</evidence>